<evidence type="ECO:0000256" key="6">
    <source>
        <dbReference type="ARBA" id="ARBA00023136"/>
    </source>
</evidence>
<dbReference type="AlphaFoldDB" id="W0FNN1"/>
<keyword evidence="5 9" id="KW-1133">Transmembrane helix</keyword>
<dbReference type="GO" id="GO:0097272">
    <property type="term" value="P:ammonium homeostasis"/>
    <property type="evidence" value="ECO:0007669"/>
    <property type="project" value="TreeGrafter"/>
</dbReference>
<dbReference type="InterPro" id="IPR029020">
    <property type="entry name" value="Ammonium/urea_transptr"/>
</dbReference>
<dbReference type="NCBIfam" id="TIGR00836">
    <property type="entry name" value="amt"/>
    <property type="match status" value="1"/>
</dbReference>
<dbReference type="SUPFAM" id="SSF54913">
    <property type="entry name" value="GlnB-like"/>
    <property type="match status" value="1"/>
</dbReference>
<keyword evidence="6 9" id="KW-0472">Membrane</keyword>
<evidence type="ECO:0000256" key="3">
    <source>
        <dbReference type="ARBA" id="ARBA00022448"/>
    </source>
</evidence>
<accession>W0FNN1</accession>
<feature type="transmembrane region" description="Helical" evidence="9">
    <location>
        <begin position="205"/>
        <end position="227"/>
    </location>
</feature>
<keyword evidence="4 9" id="KW-0812">Transmembrane</keyword>
<dbReference type="InterPro" id="IPR002187">
    <property type="entry name" value="N-reg_PII"/>
</dbReference>
<evidence type="ECO:0000256" key="5">
    <source>
        <dbReference type="ARBA" id="ARBA00022989"/>
    </source>
</evidence>
<dbReference type="Pfam" id="PF00543">
    <property type="entry name" value="P-II"/>
    <property type="match status" value="1"/>
</dbReference>
<dbReference type="GO" id="GO:0006808">
    <property type="term" value="P:regulation of nitrogen utilization"/>
    <property type="evidence" value="ECO:0007669"/>
    <property type="project" value="InterPro"/>
</dbReference>
<reference evidence="11" key="1">
    <citation type="journal article" date="2013" name="PLoS ONE">
        <title>Metagenomic insights into the carbohydrate-active enzymes carried by the microorganisms adhering to solid digesta in the rumen of cows.</title>
        <authorList>
            <person name="Wang L."/>
            <person name="Hatem A."/>
            <person name="Catalyurek U.V."/>
            <person name="Morrison M."/>
            <person name="Yu Z."/>
        </authorList>
    </citation>
    <scope>NUCLEOTIDE SEQUENCE</scope>
</reference>
<dbReference type="InterPro" id="IPR015867">
    <property type="entry name" value="N-reg_PII/ATP_PRibTrfase_C"/>
</dbReference>
<dbReference type="Gene3D" id="1.10.3430.10">
    <property type="entry name" value="Ammonium transporter AmtB like domains"/>
    <property type="match status" value="1"/>
</dbReference>
<evidence type="ECO:0000256" key="1">
    <source>
        <dbReference type="ARBA" id="ARBA00004141"/>
    </source>
</evidence>
<proteinExistence type="inferred from homology"/>
<dbReference type="GO" id="GO:0008519">
    <property type="term" value="F:ammonium channel activity"/>
    <property type="evidence" value="ECO:0007669"/>
    <property type="project" value="InterPro"/>
</dbReference>
<dbReference type="PROSITE" id="PS51343">
    <property type="entry name" value="PII_GLNB_DOM"/>
    <property type="match status" value="1"/>
</dbReference>
<feature type="domain" description="Ammonium transporter AmtB-like" evidence="10">
    <location>
        <begin position="20"/>
        <end position="422"/>
    </location>
</feature>
<dbReference type="Gene3D" id="3.30.70.120">
    <property type="match status" value="1"/>
</dbReference>
<dbReference type="PANTHER" id="PTHR11730">
    <property type="entry name" value="AMMONIUM TRANSPORTER"/>
    <property type="match status" value="1"/>
</dbReference>
<evidence type="ECO:0000256" key="8">
    <source>
        <dbReference type="RuleBase" id="RU003936"/>
    </source>
</evidence>
<dbReference type="PRINTS" id="PR00340">
    <property type="entry name" value="PIIGLNB"/>
</dbReference>
<feature type="transmembrane region" description="Helical" evidence="9">
    <location>
        <begin position="334"/>
        <end position="354"/>
    </location>
</feature>
<feature type="transmembrane region" description="Helical" evidence="9">
    <location>
        <begin position="60"/>
        <end position="77"/>
    </location>
</feature>
<comment type="similarity">
    <text evidence="8">Belongs to the P(II) protein family.</text>
</comment>
<dbReference type="InterPro" id="IPR024041">
    <property type="entry name" value="NH4_transpt_AmtB-like_dom"/>
</dbReference>
<dbReference type="InterPro" id="IPR017918">
    <property type="entry name" value="N-reg_PII_CS"/>
</dbReference>
<evidence type="ECO:0000256" key="4">
    <source>
        <dbReference type="ARBA" id="ARBA00022692"/>
    </source>
</evidence>
<feature type="transmembrane region" description="Helical" evidence="9">
    <location>
        <begin position="163"/>
        <end position="184"/>
    </location>
</feature>
<dbReference type="EMBL" id="KC246792">
    <property type="protein sequence ID" value="AHF24397.1"/>
    <property type="molecule type" value="Genomic_DNA"/>
</dbReference>
<dbReference type="InterPro" id="IPR001905">
    <property type="entry name" value="Ammonium_transpt"/>
</dbReference>
<feature type="transmembrane region" description="Helical" evidence="9">
    <location>
        <begin position="100"/>
        <end position="120"/>
    </location>
</feature>
<evidence type="ECO:0000313" key="11">
    <source>
        <dbReference type="EMBL" id="AHF24397.1"/>
    </source>
</evidence>
<dbReference type="SUPFAM" id="SSF111352">
    <property type="entry name" value="Ammonium transporter"/>
    <property type="match status" value="1"/>
</dbReference>
<name>W0FNN1_9BACT</name>
<dbReference type="Pfam" id="PF00909">
    <property type="entry name" value="Ammonium_transp"/>
    <property type="match status" value="1"/>
</dbReference>
<dbReference type="GO" id="GO:0030234">
    <property type="term" value="F:enzyme regulator activity"/>
    <property type="evidence" value="ECO:0007669"/>
    <property type="project" value="InterPro"/>
</dbReference>
<evidence type="ECO:0000256" key="9">
    <source>
        <dbReference type="SAM" id="Phobius"/>
    </source>
</evidence>
<evidence type="ECO:0000256" key="2">
    <source>
        <dbReference type="ARBA" id="ARBA00005887"/>
    </source>
</evidence>
<comment type="similarity">
    <text evidence="2">Belongs to the ammonia transporter channel (TC 1.A.11.2) family.</text>
</comment>
<comment type="subcellular location">
    <subcellularLocation>
        <location evidence="1">Membrane</location>
        <topology evidence="1">Multi-pass membrane protein</topology>
    </subcellularLocation>
</comment>
<keyword evidence="7" id="KW-0924">Ammonia transport</keyword>
<sequence length="585" mass="62310">MDETIRELVAEMTQGQVFGVWFLIGAALVFWMQAGFAMVEAGFTRAKNTGNIIMKNLMDFCIGTVVFVLIGFSLLMGEDLVGLIGKPGFDLFTAYTDFDFSSFVFNLVFCATTATIVSGAMAERTKFLSYCIYSAVISAVIYPIEAHWIWGGGWLAQIGFHDFAGSCAIHMVGGISALIGAKLLGPRLGKFKKDESGKVTEIHAFPGHSIALGALGVFILWLGWYGFNGAAATSIEQMGSIFLTTTIAPSVATVVCMIFTWIKYGKPDVSMCLNASLAGLVAITAPCDVTDALGAAVIGAVAGVLVVFGVWLLDHKLHIDDPVGAVAVHCLNGIWGTLSVGLFATSAAPGYSIANVSGKTLTGLFYGGGFELMGLQLAGFVSVAAWTTATITVVFLIIKKLIGLRVSREEETLGLDTTEHGLPSAYAGFAMLPDYIEEGAAPVVVSGETPVAEAVPVKKVPAFVEGAPKFTKVEIVCKEERLYALKDAMSKLGVTGMTVSHVMGYGQQKGKPEYYRGVQVEANLLPKVQVDIVVSKVPVRSVIETAKKVLYTGHIGDGKIFVYDVENVVKVRTGEEGYDALQDVE</sequence>
<feature type="transmembrane region" description="Helical" evidence="9">
    <location>
        <begin position="374"/>
        <end position="398"/>
    </location>
</feature>
<evidence type="ECO:0000259" key="10">
    <source>
        <dbReference type="Pfam" id="PF00909"/>
    </source>
</evidence>
<dbReference type="InterPro" id="IPR011322">
    <property type="entry name" value="N-reg_PII-like_a/b"/>
</dbReference>
<feature type="transmembrane region" description="Helical" evidence="9">
    <location>
        <begin position="269"/>
        <end position="286"/>
    </location>
</feature>
<keyword evidence="3" id="KW-0813">Transport</keyword>
<protein>
    <submittedName>
        <fullName evidence="11">Adenylate/guanylate cyclase</fullName>
    </submittedName>
</protein>
<feature type="transmembrane region" description="Helical" evidence="9">
    <location>
        <begin position="239"/>
        <end position="262"/>
    </location>
</feature>
<feature type="transmembrane region" description="Helical" evidence="9">
    <location>
        <begin position="20"/>
        <end position="39"/>
    </location>
</feature>
<feature type="transmembrane region" description="Helical" evidence="9">
    <location>
        <begin position="127"/>
        <end position="151"/>
    </location>
</feature>
<feature type="transmembrane region" description="Helical" evidence="9">
    <location>
        <begin position="292"/>
        <end position="313"/>
    </location>
</feature>
<dbReference type="GO" id="GO:0016020">
    <property type="term" value="C:membrane"/>
    <property type="evidence" value="ECO:0007669"/>
    <property type="project" value="UniProtKB-SubCell"/>
</dbReference>
<dbReference type="SMART" id="SM00938">
    <property type="entry name" value="P-II"/>
    <property type="match status" value="1"/>
</dbReference>
<dbReference type="PROSITE" id="PS00638">
    <property type="entry name" value="PII_GLNB_CTER"/>
    <property type="match status" value="1"/>
</dbReference>
<organism evidence="11">
    <name type="scientific">uncultured bacterium Contig29</name>
    <dbReference type="NCBI Taxonomy" id="1393550"/>
    <lineage>
        <taxon>Bacteria</taxon>
        <taxon>environmental samples</taxon>
    </lineage>
</organism>
<evidence type="ECO:0000256" key="7">
    <source>
        <dbReference type="ARBA" id="ARBA00023177"/>
    </source>
</evidence>
<dbReference type="PANTHER" id="PTHR11730:SF89">
    <property type="entry name" value="AMMONIUM TRANSPORTER SLL0108-RELATED"/>
    <property type="match status" value="1"/>
</dbReference>